<dbReference type="Proteomes" id="UP000095228">
    <property type="component" value="Chromosome"/>
</dbReference>
<sequence>MSTAKPTLLAQATDLQVKLVQIGAAEKNKELLQHFKGVHASLQQHFERTKDLLDTGELLENHELVPKDFLPRGKVSGLRKKVGILRKRLSESRSQLMAQNTWASCDKEAGELGDILDTKFRAIWAQYIRERTQKTEPFAPFKQMESCAEVLAEIERVAVELNQALAELPRSEADFAKIKKAEARIISLIAKLDLGDVPKSVEQFLKRASQSGVSLAELSDEVLEWLKDKKLTGNLRITTGTRPRV</sequence>
<proteinExistence type="predicted"/>
<protein>
    <submittedName>
        <fullName evidence="1">Uncharacterized protein</fullName>
    </submittedName>
</protein>
<accession>A0A1D8AYX7</accession>
<dbReference type="KEGG" id="obg:Verru16b_03192"/>
<dbReference type="STRING" id="1838286.Verru16b_03192"/>
<gene>
    <name evidence="1" type="ORF">Verru16b_03192</name>
</gene>
<evidence type="ECO:0000313" key="2">
    <source>
        <dbReference type="Proteomes" id="UP000095228"/>
    </source>
</evidence>
<dbReference type="EMBL" id="CP016094">
    <property type="protein sequence ID" value="AOS46096.1"/>
    <property type="molecule type" value="Genomic_DNA"/>
</dbReference>
<keyword evidence="2" id="KW-1185">Reference proteome</keyword>
<dbReference type="RefSeq" id="WP_069963181.1">
    <property type="nucleotide sequence ID" value="NZ_CP016094.1"/>
</dbReference>
<name>A0A1D8AYX7_9BACT</name>
<reference evidence="1 2" key="1">
    <citation type="submission" date="2016-06" db="EMBL/GenBank/DDBJ databases">
        <title>Three novel species with peptidoglycan cell walls form the new genus Lacunisphaera gen. nov. in the family Opitutaceae of the verrucomicrobial subdivision 4.</title>
        <authorList>
            <person name="Rast P."/>
            <person name="Gloeckner I."/>
            <person name="Jogler M."/>
            <person name="Boedeker C."/>
            <person name="Jeske O."/>
            <person name="Wiegand S."/>
            <person name="Reinhardt R."/>
            <person name="Schumann P."/>
            <person name="Rohde M."/>
            <person name="Spring S."/>
            <person name="Gloeckner F.O."/>
            <person name="Jogler C."/>
        </authorList>
    </citation>
    <scope>NUCLEOTIDE SEQUENCE [LARGE SCALE GENOMIC DNA]</scope>
    <source>
        <strain evidence="1 2">IG16b</strain>
    </source>
</reference>
<evidence type="ECO:0000313" key="1">
    <source>
        <dbReference type="EMBL" id="AOS46096.1"/>
    </source>
</evidence>
<dbReference type="AlphaFoldDB" id="A0A1D8AYX7"/>
<organism evidence="1 2">
    <name type="scientific">Lacunisphaera limnophila</name>
    <dbReference type="NCBI Taxonomy" id="1838286"/>
    <lineage>
        <taxon>Bacteria</taxon>
        <taxon>Pseudomonadati</taxon>
        <taxon>Verrucomicrobiota</taxon>
        <taxon>Opitutia</taxon>
        <taxon>Opitutales</taxon>
        <taxon>Opitutaceae</taxon>
        <taxon>Lacunisphaera</taxon>
    </lineage>
</organism>